<gene>
    <name evidence="1" type="ORF">FUG_LOCUS541893</name>
</gene>
<name>A0A4E9EMU2_GIBZA</name>
<dbReference type="EMBL" id="CAAKMV010000185">
    <property type="protein sequence ID" value="VIO63755.1"/>
    <property type="molecule type" value="Genomic_DNA"/>
</dbReference>
<reference evidence="1" key="1">
    <citation type="submission" date="2019-04" db="EMBL/GenBank/DDBJ databases">
        <authorList>
            <person name="Melise S."/>
            <person name="Noan J."/>
            <person name="Okalmin O."/>
        </authorList>
    </citation>
    <scope>NUCLEOTIDE SEQUENCE</scope>
    <source>
        <strain evidence="1">FN9</strain>
    </source>
</reference>
<sequence length="60" mass="6122">MTLQEKHAGGTMCLCNHCLEAGIGILVETVRLSSGSEVSSDGALADLIPASRFGFGIASV</sequence>
<evidence type="ECO:0000313" key="1">
    <source>
        <dbReference type="EMBL" id="VIO63755.1"/>
    </source>
</evidence>
<proteinExistence type="predicted"/>
<accession>A0A4E9EMU2</accession>
<dbReference type="AlphaFoldDB" id="A0A4E9EMU2"/>
<protein>
    <submittedName>
        <fullName evidence="1">Uncharacterized protein</fullName>
    </submittedName>
</protein>
<organism evidence="1">
    <name type="scientific">Gibberella zeae</name>
    <name type="common">Wheat head blight fungus</name>
    <name type="synonym">Fusarium graminearum</name>
    <dbReference type="NCBI Taxonomy" id="5518"/>
    <lineage>
        <taxon>Eukaryota</taxon>
        <taxon>Fungi</taxon>
        <taxon>Dikarya</taxon>
        <taxon>Ascomycota</taxon>
        <taxon>Pezizomycotina</taxon>
        <taxon>Sordariomycetes</taxon>
        <taxon>Hypocreomycetidae</taxon>
        <taxon>Hypocreales</taxon>
        <taxon>Nectriaceae</taxon>
        <taxon>Fusarium</taxon>
    </lineage>
</organism>